<protein>
    <submittedName>
        <fullName evidence="2">Uroporphyrinogen-III synthase</fullName>
    </submittedName>
</protein>
<dbReference type="STRING" id="60137.SAMN04488041_105304"/>
<dbReference type="GO" id="GO:0033014">
    <property type="term" value="P:tetrapyrrole biosynthetic process"/>
    <property type="evidence" value="ECO:0007669"/>
    <property type="project" value="InterPro"/>
</dbReference>
<dbReference type="InterPro" id="IPR003754">
    <property type="entry name" value="4pyrrol_synth_uPrphyn_synth"/>
</dbReference>
<dbReference type="SUPFAM" id="SSF69618">
    <property type="entry name" value="HemD-like"/>
    <property type="match status" value="1"/>
</dbReference>
<proteinExistence type="predicted"/>
<dbReference type="EMBL" id="FNNB01000005">
    <property type="protein sequence ID" value="SDX27573.1"/>
    <property type="molecule type" value="Genomic_DNA"/>
</dbReference>
<dbReference type="AlphaFoldDB" id="A0A1H3AD47"/>
<evidence type="ECO:0000313" key="2">
    <source>
        <dbReference type="EMBL" id="SDX27573.1"/>
    </source>
</evidence>
<gene>
    <name evidence="2" type="ORF">SAMN04488041_105304</name>
</gene>
<organism evidence="2 3">
    <name type="scientific">Sulfitobacter pontiacus</name>
    <dbReference type="NCBI Taxonomy" id="60137"/>
    <lineage>
        <taxon>Bacteria</taxon>
        <taxon>Pseudomonadati</taxon>
        <taxon>Pseudomonadota</taxon>
        <taxon>Alphaproteobacteria</taxon>
        <taxon>Rhodobacterales</taxon>
        <taxon>Roseobacteraceae</taxon>
        <taxon>Sulfitobacter</taxon>
    </lineage>
</organism>
<name>A0A1H3AD47_9RHOB</name>
<accession>A0A1H3AD47</accession>
<reference evidence="3" key="1">
    <citation type="submission" date="2016-10" db="EMBL/GenBank/DDBJ databases">
        <authorList>
            <person name="Varghese N."/>
            <person name="Submissions S."/>
        </authorList>
    </citation>
    <scope>NUCLEOTIDE SEQUENCE [LARGE SCALE GENOMIC DNA]</scope>
    <source>
        <strain evidence="3">DSM 10014</strain>
    </source>
</reference>
<dbReference type="GO" id="GO:0004852">
    <property type="term" value="F:uroporphyrinogen-III synthase activity"/>
    <property type="evidence" value="ECO:0007669"/>
    <property type="project" value="InterPro"/>
</dbReference>
<dbReference type="Pfam" id="PF02602">
    <property type="entry name" value="HEM4"/>
    <property type="match status" value="1"/>
</dbReference>
<evidence type="ECO:0000259" key="1">
    <source>
        <dbReference type="Pfam" id="PF02602"/>
    </source>
</evidence>
<dbReference type="CDD" id="cd06578">
    <property type="entry name" value="HemD"/>
    <property type="match status" value="1"/>
</dbReference>
<dbReference type="Proteomes" id="UP000183076">
    <property type="component" value="Unassembled WGS sequence"/>
</dbReference>
<sequence>MGQVEQSLGPKRQMTKPALILTRPAPACAAFAASLPDALLSRVRLVTSPLLHILPTAAPVDLGGIGGVIFTSANGVAHGPKGGTLPAYCVGEATAQAAAAKGWQVAFHAPDAARLLPMIMAHRPATPLLHLRGTHQRGDIAERLTQGGLPTRAVVLYDQQALPLTRDAQAALADGPSIVPLFSPRTAAQFADQAHDLQRSTIIALSPAVAEALDRTVVQQILIAPEPTATSLRFTLETAVDWNRLA</sequence>
<feature type="domain" description="Tetrapyrrole biosynthesis uroporphyrinogen III synthase" evidence="1">
    <location>
        <begin position="48"/>
        <end position="232"/>
    </location>
</feature>
<dbReference type="Gene3D" id="3.40.50.10090">
    <property type="match status" value="2"/>
</dbReference>
<dbReference type="InterPro" id="IPR036108">
    <property type="entry name" value="4pyrrol_syn_uPrphyn_synt_sf"/>
</dbReference>
<evidence type="ECO:0000313" key="3">
    <source>
        <dbReference type="Proteomes" id="UP000183076"/>
    </source>
</evidence>